<dbReference type="InterPro" id="IPR036259">
    <property type="entry name" value="MFS_trans_sf"/>
</dbReference>
<keyword evidence="2 6" id="KW-0812">Transmembrane</keyword>
<feature type="transmembrane region" description="Helical" evidence="6">
    <location>
        <begin position="142"/>
        <end position="161"/>
    </location>
</feature>
<dbReference type="PRINTS" id="PR01036">
    <property type="entry name" value="TCRTETB"/>
</dbReference>
<dbReference type="Proteomes" id="UP001157017">
    <property type="component" value="Unassembled WGS sequence"/>
</dbReference>
<feature type="domain" description="Major facilitator superfamily (MFS) profile" evidence="7">
    <location>
        <begin position="1"/>
        <end position="262"/>
    </location>
</feature>
<evidence type="ECO:0000256" key="2">
    <source>
        <dbReference type="ARBA" id="ARBA00022692"/>
    </source>
</evidence>
<dbReference type="Pfam" id="PF07690">
    <property type="entry name" value="MFS_1"/>
    <property type="match status" value="1"/>
</dbReference>
<feature type="transmembrane region" description="Helical" evidence="6">
    <location>
        <begin position="111"/>
        <end position="130"/>
    </location>
</feature>
<proteinExistence type="predicted"/>
<accession>A0ABQ6JH83</accession>
<gene>
    <name evidence="8" type="ORF">GCM10025868_21610</name>
</gene>
<evidence type="ECO:0000256" key="3">
    <source>
        <dbReference type="ARBA" id="ARBA00022989"/>
    </source>
</evidence>
<dbReference type="PANTHER" id="PTHR23501">
    <property type="entry name" value="MAJOR FACILITATOR SUPERFAMILY"/>
    <property type="match status" value="1"/>
</dbReference>
<dbReference type="EMBL" id="BSUZ01000001">
    <property type="protein sequence ID" value="GMA86911.1"/>
    <property type="molecule type" value="Genomic_DNA"/>
</dbReference>
<feature type="transmembrane region" description="Helical" evidence="6">
    <location>
        <begin position="49"/>
        <end position="67"/>
    </location>
</feature>
<sequence length="262" mass="27172">MGSGLAGLSQDTGTLIAFRAVQGLGAGGLTALATVVMADIVSPRERGRYMGLLGAVMAVGTVGGPLLGGVLTDTVGWRWNFYVGVPVAAAAIIVLQRTLHLPTRRREGVRIDYLGAVLVSAAVSLLLVWVTLGGTSFAWGSWQTAAMVGGAALLTALFVVAEVRAAEPLLPLEPVPQPHRGAGRRRQRRGRRRDVRHLGVPQPVHAGGPRQDAHPGRPAHHPAHRRSAHRLDGGRPGSSAAPASGSATSSPARCCSSSACRS</sequence>
<reference evidence="9" key="1">
    <citation type="journal article" date="2019" name="Int. J. Syst. Evol. Microbiol.">
        <title>The Global Catalogue of Microorganisms (GCM) 10K type strain sequencing project: providing services to taxonomists for standard genome sequencing and annotation.</title>
        <authorList>
            <consortium name="The Broad Institute Genomics Platform"/>
            <consortium name="The Broad Institute Genome Sequencing Center for Infectious Disease"/>
            <person name="Wu L."/>
            <person name="Ma J."/>
        </authorList>
    </citation>
    <scope>NUCLEOTIDE SEQUENCE [LARGE SCALE GENOMIC DNA]</scope>
    <source>
        <strain evidence="9">NBRC 108730</strain>
    </source>
</reference>
<keyword evidence="3 6" id="KW-1133">Transmembrane helix</keyword>
<comment type="subcellular location">
    <subcellularLocation>
        <location evidence="1">Cell membrane</location>
        <topology evidence="1">Multi-pass membrane protein</topology>
    </subcellularLocation>
</comment>
<keyword evidence="4 6" id="KW-0472">Membrane</keyword>
<evidence type="ECO:0000313" key="9">
    <source>
        <dbReference type="Proteomes" id="UP001157017"/>
    </source>
</evidence>
<evidence type="ECO:0000259" key="7">
    <source>
        <dbReference type="PROSITE" id="PS50850"/>
    </source>
</evidence>
<dbReference type="InterPro" id="IPR011701">
    <property type="entry name" value="MFS"/>
</dbReference>
<evidence type="ECO:0000256" key="5">
    <source>
        <dbReference type="SAM" id="MobiDB-lite"/>
    </source>
</evidence>
<feature type="compositionally biased region" description="Basic residues" evidence="5">
    <location>
        <begin position="217"/>
        <end position="228"/>
    </location>
</feature>
<protein>
    <recommendedName>
        <fullName evidence="7">Major facilitator superfamily (MFS) profile domain-containing protein</fullName>
    </recommendedName>
</protein>
<dbReference type="SUPFAM" id="SSF103473">
    <property type="entry name" value="MFS general substrate transporter"/>
    <property type="match status" value="1"/>
</dbReference>
<keyword evidence="9" id="KW-1185">Reference proteome</keyword>
<feature type="transmembrane region" description="Helical" evidence="6">
    <location>
        <begin position="20"/>
        <end position="42"/>
    </location>
</feature>
<comment type="caution">
    <text evidence="8">The sequence shown here is derived from an EMBL/GenBank/DDBJ whole genome shotgun (WGS) entry which is preliminary data.</text>
</comment>
<dbReference type="PANTHER" id="PTHR23501:SF197">
    <property type="entry name" value="COMD"/>
    <property type="match status" value="1"/>
</dbReference>
<evidence type="ECO:0000256" key="4">
    <source>
        <dbReference type="ARBA" id="ARBA00023136"/>
    </source>
</evidence>
<feature type="region of interest" description="Disordered" evidence="5">
    <location>
        <begin position="172"/>
        <end position="262"/>
    </location>
</feature>
<evidence type="ECO:0000256" key="6">
    <source>
        <dbReference type="SAM" id="Phobius"/>
    </source>
</evidence>
<dbReference type="Gene3D" id="1.20.1720.10">
    <property type="entry name" value="Multidrug resistance protein D"/>
    <property type="match status" value="1"/>
</dbReference>
<name>A0ABQ6JH83_9ACTN</name>
<feature type="transmembrane region" description="Helical" evidence="6">
    <location>
        <begin position="79"/>
        <end position="99"/>
    </location>
</feature>
<dbReference type="PROSITE" id="PS50850">
    <property type="entry name" value="MFS"/>
    <property type="match status" value="1"/>
</dbReference>
<organism evidence="8 9">
    <name type="scientific">Angustibacter aerolatus</name>
    <dbReference type="NCBI Taxonomy" id="1162965"/>
    <lineage>
        <taxon>Bacteria</taxon>
        <taxon>Bacillati</taxon>
        <taxon>Actinomycetota</taxon>
        <taxon>Actinomycetes</taxon>
        <taxon>Kineosporiales</taxon>
        <taxon>Kineosporiaceae</taxon>
    </lineage>
</organism>
<dbReference type="InterPro" id="IPR020846">
    <property type="entry name" value="MFS_dom"/>
</dbReference>
<feature type="compositionally biased region" description="Basic residues" evidence="5">
    <location>
        <begin position="181"/>
        <end position="195"/>
    </location>
</feature>
<evidence type="ECO:0000313" key="8">
    <source>
        <dbReference type="EMBL" id="GMA86911.1"/>
    </source>
</evidence>
<evidence type="ECO:0000256" key="1">
    <source>
        <dbReference type="ARBA" id="ARBA00004651"/>
    </source>
</evidence>
<feature type="compositionally biased region" description="Low complexity" evidence="5">
    <location>
        <begin position="237"/>
        <end position="262"/>
    </location>
</feature>